<evidence type="ECO:0008006" key="9">
    <source>
        <dbReference type="Google" id="ProtNLM"/>
    </source>
</evidence>
<accession>A0ABP5K8I5</accession>
<proteinExistence type="inferred from homology"/>
<dbReference type="SUPFAM" id="SSF49373">
    <property type="entry name" value="Invasin/intimin cell-adhesion fragments"/>
    <property type="match status" value="1"/>
</dbReference>
<reference evidence="8" key="1">
    <citation type="journal article" date="2019" name="Int. J. Syst. Evol. Microbiol.">
        <title>The Global Catalogue of Microorganisms (GCM) 10K type strain sequencing project: providing services to taxonomists for standard genome sequencing and annotation.</title>
        <authorList>
            <consortium name="The Broad Institute Genomics Platform"/>
            <consortium name="The Broad Institute Genome Sequencing Center for Infectious Disease"/>
            <person name="Wu L."/>
            <person name="Ma J."/>
        </authorList>
    </citation>
    <scope>NUCLEOTIDE SEQUENCE [LARGE SCALE GENOMIC DNA]</scope>
    <source>
        <strain evidence="8">JCM 15481</strain>
    </source>
</reference>
<gene>
    <name evidence="7" type="ORF">GCM10009802_32890</name>
</gene>
<feature type="region of interest" description="Disordered" evidence="4">
    <location>
        <begin position="232"/>
        <end position="264"/>
    </location>
</feature>
<keyword evidence="8" id="KW-1185">Reference proteome</keyword>
<feature type="domain" description="DUF4982" evidence="5">
    <location>
        <begin position="25"/>
        <end position="121"/>
    </location>
</feature>
<evidence type="ECO:0000259" key="6">
    <source>
        <dbReference type="Pfam" id="PF18565"/>
    </source>
</evidence>
<organism evidence="7 8">
    <name type="scientific">Streptomyces synnematoformans</name>
    <dbReference type="NCBI Taxonomy" id="415721"/>
    <lineage>
        <taxon>Bacteria</taxon>
        <taxon>Bacillati</taxon>
        <taxon>Actinomycetota</taxon>
        <taxon>Actinomycetes</taxon>
        <taxon>Kitasatosporales</taxon>
        <taxon>Streptomycetaceae</taxon>
        <taxon>Streptomyces</taxon>
    </lineage>
</organism>
<feature type="domain" description="Glycoside hydrolase family 2" evidence="6">
    <location>
        <begin position="135"/>
        <end position="233"/>
    </location>
</feature>
<evidence type="ECO:0000256" key="2">
    <source>
        <dbReference type="ARBA" id="ARBA00022801"/>
    </source>
</evidence>
<comment type="caution">
    <text evidence="7">The sequence shown here is derived from an EMBL/GenBank/DDBJ whole genome shotgun (WGS) entry which is preliminary data.</text>
</comment>
<keyword evidence="3" id="KW-0326">Glycosidase</keyword>
<dbReference type="EMBL" id="BAAAPF010000099">
    <property type="protein sequence ID" value="GAA2126740.1"/>
    <property type="molecule type" value="Genomic_DNA"/>
</dbReference>
<dbReference type="Gene3D" id="2.60.120.260">
    <property type="entry name" value="Galactose-binding domain-like"/>
    <property type="match status" value="1"/>
</dbReference>
<evidence type="ECO:0000256" key="4">
    <source>
        <dbReference type="SAM" id="MobiDB-lite"/>
    </source>
</evidence>
<dbReference type="Gene3D" id="2.60.40.10">
    <property type="entry name" value="Immunoglobulins"/>
    <property type="match status" value="2"/>
</dbReference>
<dbReference type="PANTHER" id="PTHR42732">
    <property type="entry name" value="BETA-GALACTOSIDASE"/>
    <property type="match status" value="1"/>
</dbReference>
<protein>
    <recommendedName>
        <fullName evidence="9">Beta-galactosidase</fullName>
    </recommendedName>
</protein>
<feature type="compositionally biased region" description="Low complexity" evidence="4">
    <location>
        <begin position="232"/>
        <end position="250"/>
    </location>
</feature>
<evidence type="ECO:0000313" key="8">
    <source>
        <dbReference type="Proteomes" id="UP001500443"/>
    </source>
</evidence>
<name>A0ABP5K8I5_9ACTN</name>
<dbReference type="InterPro" id="IPR040605">
    <property type="entry name" value="Glyco_hydro2_dom5"/>
</dbReference>
<dbReference type="InterPro" id="IPR008964">
    <property type="entry name" value="Invasin/intimin_cell_adhesion"/>
</dbReference>
<evidence type="ECO:0000256" key="3">
    <source>
        <dbReference type="ARBA" id="ARBA00023295"/>
    </source>
</evidence>
<dbReference type="Pfam" id="PF16355">
    <property type="entry name" value="DUF4982"/>
    <property type="match status" value="1"/>
</dbReference>
<dbReference type="InterPro" id="IPR032311">
    <property type="entry name" value="DUF4982"/>
</dbReference>
<dbReference type="InterPro" id="IPR013783">
    <property type="entry name" value="Ig-like_fold"/>
</dbReference>
<dbReference type="InterPro" id="IPR051913">
    <property type="entry name" value="GH2_Domain-Containing"/>
</dbReference>
<sequence length="411" mass="44448">MFQSQWTSEPMVHLLPMDWTAHQEGETVEVWAYTNVDTVELYLNGRSVGVRTFDRKTTVDGRPYLETTEATGDDKAVTGGPWPGSYTSPNGSAGKLHLTWRVPFAPGELRAVARRGGRTVATDVLRTAGPAHAVRLTPDRDAMPADGRSLCFVTAEVVDAHGTVVPDAAHRLAFDVAGGSLAGVDNGRQESAERYQASTWTAFHGKALAVARSGTRPGRLTVTARAGGLRTGTAAVRTDPARDPATTPPARFTPGPEPVPPDRPVADASYSGKPDTLPAMMLDGNPETGWSNAFCTEPTALLPALDGARCSDRVSVRWDRPRGVDRPEASFTVDDRHSLPATVEVAAWDPDRHRYVPVRHAAVEWARMSDAPTLIVFDRLRTTSLRLSMTSRHPGEPKGALRISRLEVPEV</sequence>
<evidence type="ECO:0000259" key="5">
    <source>
        <dbReference type="Pfam" id="PF16355"/>
    </source>
</evidence>
<comment type="similarity">
    <text evidence="1">Belongs to the glycosyl hydrolase 2 family.</text>
</comment>
<dbReference type="Proteomes" id="UP001500443">
    <property type="component" value="Unassembled WGS sequence"/>
</dbReference>
<evidence type="ECO:0000256" key="1">
    <source>
        <dbReference type="ARBA" id="ARBA00007401"/>
    </source>
</evidence>
<keyword evidence="2" id="KW-0378">Hydrolase</keyword>
<evidence type="ECO:0000313" key="7">
    <source>
        <dbReference type="EMBL" id="GAA2126740.1"/>
    </source>
</evidence>
<dbReference type="PANTHER" id="PTHR42732:SF1">
    <property type="entry name" value="BETA-MANNOSIDASE"/>
    <property type="match status" value="1"/>
</dbReference>
<dbReference type="Pfam" id="PF18565">
    <property type="entry name" value="Glyco_hydro2_C5"/>
    <property type="match status" value="1"/>
</dbReference>